<sequence length="786" mass="83975">MFQKNISSVLILTVSASVLAGILALVVYVSSSSHGMALRMQQQAITQSADMIKRSLESSVADMKRLTHTLAVQKAVIEAFEGQPERARERLKVYMEGYKDTLWAVFAFDADGKILVGYNANMADLTGQDRSGREYVTAVREGRGIHVSRTIFSAGSDTSVLIYSVAVGVKDASGRHLGGVAVFPKWTAATETSLDPLRFGARGYGFIIDDKGAIIAHAADKSLLLKSLADQGFIQEALRIKNGVVEYEWKGEDKFMAVTTMPETGWTICMSAYTSEMTETATTQRNVLLVVGGLIIVAVVLVISLFLRSLVTRPLSAIEVFTKRIAVQDYKAELSGNFRLEMADLAANIRGMVAEIKNKLGFSQGMLDAMTISCIVSDPEGKIVFVNQPVIDFLEHGGKPADYLGMTVSRFFYGEEGHHTITEKAVSERRPIRNVQVEVTTRKGNAVFTQIDAAPLYDLDGRLIAGFALFMDLTEIRKQQALIAAQNEMIADAARQASDVSDLMASAAAQLSAQIEQSSKGSEVQRQRVSETATAVEEMNATVLEVAKNASMAAERSDTASRKAKNGADIVTQVVEAIGTVQREAVGLKENMGALGRQAEDIGKIMGVISDIADQTNLLALNAAIEAARAGEAGRGFAVVADEVRKLAEKTMTATKEVGEAIGGIQKGARETVVRVDAAVTAVEQATSLSEKSGSALREIVDLVDNAGDQVRSIATASEQQSAASEEINRSVTEINAIASEMAEGMEQSAKAVNDLAAQAQTLNDLIASLQSGDAALPGASPKALA</sequence>
<keyword evidence="3" id="KW-0145">Chemotaxis</keyword>
<dbReference type="Pfam" id="PF13426">
    <property type="entry name" value="PAS_9"/>
    <property type="match status" value="1"/>
</dbReference>
<evidence type="ECO:0000256" key="3">
    <source>
        <dbReference type="ARBA" id="ARBA00022500"/>
    </source>
</evidence>
<evidence type="ECO:0000256" key="1">
    <source>
        <dbReference type="ARBA" id="ARBA00004651"/>
    </source>
</evidence>
<gene>
    <name evidence="13" type="ORF">ASZ90_000054</name>
</gene>
<dbReference type="GO" id="GO:0007165">
    <property type="term" value="P:signal transduction"/>
    <property type="evidence" value="ECO:0007669"/>
    <property type="project" value="UniProtKB-KW"/>
</dbReference>
<comment type="subcellular location">
    <subcellularLocation>
        <location evidence="1">Cell membrane</location>
        <topology evidence="1">Multi-pass membrane protein</topology>
    </subcellularLocation>
</comment>
<organism evidence="13">
    <name type="scientific">hydrocarbon metagenome</name>
    <dbReference type="NCBI Taxonomy" id="938273"/>
    <lineage>
        <taxon>unclassified sequences</taxon>
        <taxon>metagenomes</taxon>
        <taxon>ecological metagenomes</taxon>
    </lineage>
</organism>
<evidence type="ECO:0000256" key="9">
    <source>
        <dbReference type="SAM" id="Phobius"/>
    </source>
</evidence>
<evidence type="ECO:0000256" key="6">
    <source>
        <dbReference type="ARBA" id="ARBA00023136"/>
    </source>
</evidence>
<evidence type="ECO:0000256" key="5">
    <source>
        <dbReference type="ARBA" id="ARBA00022989"/>
    </source>
</evidence>
<evidence type="ECO:0000256" key="2">
    <source>
        <dbReference type="ARBA" id="ARBA00022475"/>
    </source>
</evidence>
<name>A0A0W8GAB3_9ZZZZ</name>
<accession>A0A0W8GAB3</accession>
<evidence type="ECO:0000256" key="8">
    <source>
        <dbReference type="ARBA" id="ARBA00029447"/>
    </source>
</evidence>
<evidence type="ECO:0000313" key="13">
    <source>
        <dbReference type="EMBL" id="KUG30052.1"/>
    </source>
</evidence>
<dbReference type="Pfam" id="PF00015">
    <property type="entry name" value="MCPsignal"/>
    <property type="match status" value="1"/>
</dbReference>
<keyword evidence="2" id="KW-1003">Cell membrane</keyword>
<evidence type="ECO:0000259" key="12">
    <source>
        <dbReference type="PROSITE" id="PS50885"/>
    </source>
</evidence>
<dbReference type="CDD" id="cd00130">
    <property type="entry name" value="PAS"/>
    <property type="match status" value="1"/>
</dbReference>
<feature type="domain" description="Methyl-accepting transducer" evidence="10">
    <location>
        <begin position="500"/>
        <end position="736"/>
    </location>
</feature>
<dbReference type="InterPro" id="IPR033479">
    <property type="entry name" value="dCache_1"/>
</dbReference>
<dbReference type="GO" id="GO:0005886">
    <property type="term" value="C:plasma membrane"/>
    <property type="evidence" value="ECO:0007669"/>
    <property type="project" value="UniProtKB-SubCell"/>
</dbReference>
<feature type="transmembrane region" description="Helical" evidence="9">
    <location>
        <begin position="6"/>
        <end position="30"/>
    </location>
</feature>
<dbReference type="InterPro" id="IPR035965">
    <property type="entry name" value="PAS-like_dom_sf"/>
</dbReference>
<dbReference type="Gene3D" id="3.30.450.20">
    <property type="entry name" value="PAS domain"/>
    <property type="match status" value="3"/>
</dbReference>
<dbReference type="CDD" id="cd12912">
    <property type="entry name" value="PDC2_MCP_like"/>
    <property type="match status" value="1"/>
</dbReference>
<evidence type="ECO:0000256" key="7">
    <source>
        <dbReference type="ARBA" id="ARBA00023224"/>
    </source>
</evidence>
<dbReference type="InterPro" id="IPR003660">
    <property type="entry name" value="HAMP_dom"/>
</dbReference>
<keyword evidence="6 9" id="KW-0472">Membrane</keyword>
<keyword evidence="4 9" id="KW-0812">Transmembrane</keyword>
<evidence type="ECO:0000256" key="4">
    <source>
        <dbReference type="ARBA" id="ARBA00022692"/>
    </source>
</evidence>
<keyword evidence="7" id="KW-0807">Transducer</keyword>
<dbReference type="CDD" id="cd11386">
    <property type="entry name" value="MCP_signal"/>
    <property type="match status" value="1"/>
</dbReference>
<dbReference type="PROSITE" id="PS50113">
    <property type="entry name" value="PAC"/>
    <property type="match status" value="1"/>
</dbReference>
<feature type="transmembrane region" description="Helical" evidence="9">
    <location>
        <begin position="287"/>
        <end position="307"/>
    </location>
</feature>
<dbReference type="InterPro" id="IPR000014">
    <property type="entry name" value="PAS"/>
</dbReference>
<reference evidence="13" key="1">
    <citation type="journal article" date="2015" name="Proc. Natl. Acad. Sci. U.S.A.">
        <title>Networks of energetic and metabolic interactions define dynamics in microbial communities.</title>
        <authorList>
            <person name="Embree M."/>
            <person name="Liu J.K."/>
            <person name="Al-Bassam M.M."/>
            <person name="Zengler K."/>
        </authorList>
    </citation>
    <scope>NUCLEOTIDE SEQUENCE</scope>
</reference>
<dbReference type="PANTHER" id="PTHR32089">
    <property type="entry name" value="METHYL-ACCEPTING CHEMOTAXIS PROTEIN MCPB"/>
    <property type="match status" value="1"/>
</dbReference>
<dbReference type="FunFam" id="1.10.287.950:FF:000001">
    <property type="entry name" value="Methyl-accepting chemotaxis sensory transducer"/>
    <property type="match status" value="1"/>
</dbReference>
<dbReference type="Pfam" id="PF02743">
    <property type="entry name" value="dCache_1"/>
    <property type="match status" value="1"/>
</dbReference>
<comment type="similarity">
    <text evidence="8">Belongs to the methyl-accepting chemotaxis (MCP) protein family.</text>
</comment>
<evidence type="ECO:0000259" key="10">
    <source>
        <dbReference type="PROSITE" id="PS50111"/>
    </source>
</evidence>
<dbReference type="InterPro" id="IPR000700">
    <property type="entry name" value="PAS-assoc_C"/>
</dbReference>
<dbReference type="PANTHER" id="PTHR32089:SF112">
    <property type="entry name" value="LYSOZYME-LIKE PROTEIN-RELATED"/>
    <property type="match status" value="1"/>
</dbReference>
<dbReference type="SMART" id="SM00283">
    <property type="entry name" value="MA"/>
    <property type="match status" value="1"/>
</dbReference>
<dbReference type="CDD" id="cd12914">
    <property type="entry name" value="PDC1_DGC_like"/>
    <property type="match status" value="1"/>
</dbReference>
<dbReference type="NCBIfam" id="TIGR00229">
    <property type="entry name" value="sensory_box"/>
    <property type="match status" value="1"/>
</dbReference>
<protein>
    <submittedName>
        <fullName evidence="13">Methyl-accepting chemotaxis protein</fullName>
    </submittedName>
</protein>
<proteinExistence type="inferred from homology"/>
<dbReference type="PROSITE" id="PS50885">
    <property type="entry name" value="HAMP"/>
    <property type="match status" value="1"/>
</dbReference>
<dbReference type="EMBL" id="LNQE01000007">
    <property type="protein sequence ID" value="KUG30052.1"/>
    <property type="molecule type" value="Genomic_DNA"/>
</dbReference>
<dbReference type="Gene3D" id="1.10.287.950">
    <property type="entry name" value="Methyl-accepting chemotaxis protein"/>
    <property type="match status" value="1"/>
</dbReference>
<keyword evidence="5 9" id="KW-1133">Transmembrane helix</keyword>
<dbReference type="PROSITE" id="PS50111">
    <property type="entry name" value="CHEMOTAXIS_TRANSDUC_2"/>
    <property type="match status" value="1"/>
</dbReference>
<dbReference type="SUPFAM" id="SSF58104">
    <property type="entry name" value="Methyl-accepting chemotaxis protein (MCP) signaling domain"/>
    <property type="match status" value="1"/>
</dbReference>
<dbReference type="AlphaFoldDB" id="A0A0W8GAB3"/>
<feature type="domain" description="PAC" evidence="11">
    <location>
        <begin position="433"/>
        <end position="485"/>
    </location>
</feature>
<comment type="caution">
    <text evidence="13">The sequence shown here is derived from an EMBL/GenBank/DDBJ whole genome shotgun (WGS) entry which is preliminary data.</text>
</comment>
<evidence type="ECO:0000259" key="11">
    <source>
        <dbReference type="PROSITE" id="PS50113"/>
    </source>
</evidence>
<feature type="domain" description="HAMP" evidence="12">
    <location>
        <begin position="309"/>
        <end position="361"/>
    </location>
</feature>
<dbReference type="InterPro" id="IPR004089">
    <property type="entry name" value="MCPsignal_dom"/>
</dbReference>
<dbReference type="GO" id="GO:0006935">
    <property type="term" value="P:chemotaxis"/>
    <property type="evidence" value="ECO:0007669"/>
    <property type="project" value="UniProtKB-KW"/>
</dbReference>
<dbReference type="SUPFAM" id="SSF55785">
    <property type="entry name" value="PYP-like sensor domain (PAS domain)"/>
    <property type="match status" value="1"/>
</dbReference>